<comment type="caution">
    <text evidence="4">The sequence shown here is derived from an EMBL/GenBank/DDBJ whole genome shotgun (WGS) entry which is preliminary data.</text>
</comment>
<feature type="region of interest" description="Disordered" evidence="3">
    <location>
        <begin position="245"/>
        <end position="266"/>
    </location>
</feature>
<dbReference type="InterPro" id="IPR004882">
    <property type="entry name" value="Luc7-rel"/>
</dbReference>
<dbReference type="Proteomes" id="UP000053237">
    <property type="component" value="Unassembled WGS sequence"/>
</dbReference>
<dbReference type="EMBL" id="CAIX01000062">
    <property type="protein sequence ID" value="CCI44121.1"/>
    <property type="molecule type" value="Genomic_DNA"/>
</dbReference>
<dbReference type="InParanoid" id="A0A024GB74"/>
<dbReference type="Pfam" id="PF03194">
    <property type="entry name" value="LUC7"/>
    <property type="match status" value="1"/>
</dbReference>
<protein>
    <submittedName>
        <fullName evidence="4">Uncharacterized protein</fullName>
    </submittedName>
</protein>
<dbReference type="GO" id="GO:0003729">
    <property type="term" value="F:mRNA binding"/>
    <property type="evidence" value="ECO:0007669"/>
    <property type="project" value="InterPro"/>
</dbReference>
<name>A0A024GB74_9STRA</name>
<dbReference type="GO" id="GO:0005685">
    <property type="term" value="C:U1 snRNP"/>
    <property type="evidence" value="ECO:0007669"/>
    <property type="project" value="InterPro"/>
</dbReference>
<dbReference type="STRING" id="65357.A0A024GB74"/>
<feature type="coiled-coil region" evidence="2">
    <location>
        <begin position="40"/>
        <end position="120"/>
    </location>
</feature>
<reference evidence="4 5" key="1">
    <citation type="submission" date="2012-05" db="EMBL/GenBank/DDBJ databases">
        <title>Recombination and specialization in a pathogen metapopulation.</title>
        <authorList>
            <person name="Gardiner A."/>
            <person name="Kemen E."/>
            <person name="Schultz-Larsen T."/>
            <person name="MacLean D."/>
            <person name="Van Oosterhout C."/>
            <person name="Jones J.D.G."/>
        </authorList>
    </citation>
    <scope>NUCLEOTIDE SEQUENCE [LARGE SCALE GENOMIC DNA]</scope>
    <source>
        <strain evidence="4 5">Ac Nc2</strain>
    </source>
</reference>
<dbReference type="OrthoDB" id="153872at2759"/>
<evidence type="ECO:0000313" key="4">
    <source>
        <dbReference type="EMBL" id="CCI44121.1"/>
    </source>
</evidence>
<accession>A0A024GB74</accession>
<evidence type="ECO:0000256" key="2">
    <source>
        <dbReference type="SAM" id="Coils"/>
    </source>
</evidence>
<comment type="similarity">
    <text evidence="1">Belongs to the Luc7 family.</text>
</comment>
<keyword evidence="2" id="KW-0175">Coiled coil</keyword>
<evidence type="ECO:0000313" key="5">
    <source>
        <dbReference type="Proteomes" id="UP000053237"/>
    </source>
</evidence>
<proteinExistence type="inferred from homology"/>
<sequence length="357" mass="40478">MDLGECPKLHLSNLRTKYEKDTNKSSGYEYELERELLRFISDLDKKIYRAQKRLEEQEGSKAPSLMDVENCKEVLEITAEIQEAMLKAEEAGNEGQVDLSMELMEKVEDLKQKKADAQANAMLRSVQGVGIRPPDYRKGGLEIKTAGLSELLPRNPLASTDVNQKLRVCDVCGAFLSIFDSDRRLANHFGGKLHLGYLQIRKKVEEIAELRQQQRRQSTNPPPVEVVEKIEDTVMEPCIQEVKEAPKSKLEDRHSRSISRRPDEHSVNVTEVNVNEAGTENETKIAEIQNETEIETVIEIAITVGVVIDDREATAKVRVEVEAHLDIIDYKYEAVISNSTMVQKLCVRQRICNDSTE</sequence>
<dbReference type="PANTHER" id="PTHR12375">
    <property type="entry name" value="RNA-BINDING PROTEIN LUC7-RELATED"/>
    <property type="match status" value="1"/>
</dbReference>
<dbReference type="FunCoup" id="A0A024GB74">
    <property type="interactions" value="646"/>
</dbReference>
<keyword evidence="5" id="KW-1185">Reference proteome</keyword>
<gene>
    <name evidence="4" type="ORF">BN9_049050</name>
</gene>
<dbReference type="GO" id="GO:0006376">
    <property type="term" value="P:mRNA splice site recognition"/>
    <property type="evidence" value="ECO:0007669"/>
    <property type="project" value="InterPro"/>
</dbReference>
<dbReference type="AlphaFoldDB" id="A0A024GB74"/>
<evidence type="ECO:0000256" key="3">
    <source>
        <dbReference type="SAM" id="MobiDB-lite"/>
    </source>
</evidence>
<evidence type="ECO:0000256" key="1">
    <source>
        <dbReference type="ARBA" id="ARBA00005655"/>
    </source>
</evidence>
<organism evidence="4 5">
    <name type="scientific">Albugo candida</name>
    <dbReference type="NCBI Taxonomy" id="65357"/>
    <lineage>
        <taxon>Eukaryota</taxon>
        <taxon>Sar</taxon>
        <taxon>Stramenopiles</taxon>
        <taxon>Oomycota</taxon>
        <taxon>Peronosporomycetes</taxon>
        <taxon>Albuginales</taxon>
        <taxon>Albuginaceae</taxon>
        <taxon>Albugo</taxon>
    </lineage>
</organism>